<evidence type="ECO:0000313" key="2">
    <source>
        <dbReference type="EMBL" id="QCI05153.1"/>
    </source>
</evidence>
<geneLocation type="plastid" evidence="2"/>
<dbReference type="EMBL" id="MK814618">
    <property type="protein sequence ID" value="QCI05153.1"/>
    <property type="molecule type" value="Genomic_DNA"/>
</dbReference>
<accession>A0A4D6WNT8</accession>
<proteinExistence type="predicted"/>
<feature type="transmembrane region" description="Helical" evidence="1">
    <location>
        <begin position="176"/>
        <end position="201"/>
    </location>
</feature>
<keyword evidence="2" id="KW-0934">Plastid</keyword>
<dbReference type="InterPro" id="IPR051790">
    <property type="entry name" value="Cytochrome_c-biogenesis_DsbD"/>
</dbReference>
<dbReference type="PANTHER" id="PTHR31272">
    <property type="entry name" value="CYTOCHROME C-TYPE BIOGENESIS PROTEIN HI_1454-RELATED"/>
    <property type="match status" value="1"/>
</dbReference>
<feature type="transmembrane region" description="Helical" evidence="1">
    <location>
        <begin position="105"/>
        <end position="132"/>
    </location>
</feature>
<dbReference type="PANTHER" id="PTHR31272:SF9">
    <property type="entry name" value="BLL1027 PROTEIN"/>
    <property type="match status" value="1"/>
</dbReference>
<gene>
    <name evidence="2" type="primary">dsbD</name>
</gene>
<feature type="transmembrane region" description="Helical" evidence="1">
    <location>
        <begin position="34"/>
        <end position="61"/>
    </location>
</feature>
<keyword evidence="1" id="KW-1133">Transmembrane helix</keyword>
<feature type="transmembrane region" description="Helical" evidence="1">
    <location>
        <begin position="144"/>
        <end position="170"/>
    </location>
</feature>
<feature type="transmembrane region" description="Helical" evidence="1">
    <location>
        <begin position="73"/>
        <end position="93"/>
    </location>
</feature>
<name>A0A4D6WNT8_9FLOR</name>
<feature type="transmembrane region" description="Helical" evidence="1">
    <location>
        <begin position="7"/>
        <end position="28"/>
    </location>
</feature>
<reference evidence="2" key="1">
    <citation type="journal article" date="2019" name="Mol. Phylogenet. Evol.">
        <title>Morphological evolution and classification of the red algal order Ceramiales inferred using plastid phylogenomics.</title>
        <authorList>
            <person name="Diaz-Tapia P."/>
            <person name="Pasella M.M."/>
            <person name="Verbruggen H."/>
            <person name="Maggs C.A."/>
        </authorList>
    </citation>
    <scope>NUCLEOTIDE SEQUENCE</scope>
    <source>
        <strain evidence="2">HV6547_2</strain>
    </source>
</reference>
<evidence type="ECO:0000256" key="1">
    <source>
        <dbReference type="SAM" id="Phobius"/>
    </source>
</evidence>
<feature type="transmembrane region" description="Helical" evidence="1">
    <location>
        <begin position="213"/>
        <end position="234"/>
    </location>
</feature>
<sequence>MLIYNKVSIYFYILERYIYVILLSKYNFFYFFKLLSIFIAGIFTICTPCFISLLPIFLSYASYVKDNLSIKRLYFLGLLSSLMLIIIPVYVSGNKFLNIFTKLPIISAICFIFISLNLLDILQISFIFENFIFSKNERYNYLQYYLVGLSIGLSCLPCNASIILTTILWFSNHSTLWQSIFFLIIYVIGCLFPFLIIFYIPINFNKLDNFIRVWTQIVPLGGLIMLSFGFFILFQNL</sequence>
<organism evidence="2">
    <name type="scientific">Centroceras clavulatum</name>
    <dbReference type="NCBI Taxonomy" id="159503"/>
    <lineage>
        <taxon>Eukaryota</taxon>
        <taxon>Rhodophyta</taxon>
        <taxon>Florideophyceae</taxon>
        <taxon>Rhodymeniophycidae</taxon>
        <taxon>Ceramiales</taxon>
        <taxon>Ceramiaceae</taxon>
        <taxon>Centroceras</taxon>
    </lineage>
</organism>
<dbReference type="AlphaFoldDB" id="A0A4D6WNT8"/>
<keyword evidence="1" id="KW-0812">Transmembrane</keyword>
<protein>
    <submittedName>
        <fullName evidence="2">Thiol:disulfide interchange protein</fullName>
    </submittedName>
</protein>
<keyword evidence="1" id="KW-0472">Membrane</keyword>
<reference evidence="2" key="2">
    <citation type="submission" date="2019-04" db="EMBL/GenBank/DDBJ databases">
        <authorList>
            <person name="Pasella M."/>
        </authorList>
    </citation>
    <scope>NUCLEOTIDE SEQUENCE</scope>
    <source>
        <strain evidence="2">HV6547_2</strain>
    </source>
</reference>